<dbReference type="Pfam" id="PF00686">
    <property type="entry name" value="CBM_20"/>
    <property type="match status" value="1"/>
</dbReference>
<dbReference type="Pfam" id="PF02806">
    <property type="entry name" value="Alpha-amylase_C"/>
    <property type="match status" value="1"/>
</dbReference>
<evidence type="ECO:0000256" key="7">
    <source>
        <dbReference type="ARBA" id="ARBA00022801"/>
    </source>
</evidence>
<dbReference type="InterPro" id="IPR017853">
    <property type="entry name" value="GH"/>
</dbReference>
<dbReference type="GO" id="GO:2001070">
    <property type="term" value="F:starch binding"/>
    <property type="evidence" value="ECO:0007669"/>
    <property type="project" value="InterPro"/>
</dbReference>
<dbReference type="SUPFAM" id="SSF51011">
    <property type="entry name" value="Glycosyl hydrolase domain"/>
    <property type="match status" value="1"/>
</dbReference>
<dbReference type="PRINTS" id="PR00110">
    <property type="entry name" value="ALPHAAMYLASE"/>
</dbReference>
<keyword evidence="16" id="KW-1185">Reference proteome</keyword>
<dbReference type="InterPro" id="IPR013784">
    <property type="entry name" value="Carb-bd-like_fold"/>
</dbReference>
<dbReference type="Gene3D" id="2.60.40.10">
    <property type="entry name" value="Immunoglobulins"/>
    <property type="match status" value="1"/>
</dbReference>
<dbReference type="Pfam" id="PF00128">
    <property type="entry name" value="Alpha-amylase"/>
    <property type="match status" value="1"/>
</dbReference>
<evidence type="ECO:0000256" key="3">
    <source>
        <dbReference type="ARBA" id="ARBA00008061"/>
    </source>
</evidence>
<dbReference type="InterPro" id="IPR002044">
    <property type="entry name" value="CBM20"/>
</dbReference>
<dbReference type="Proteomes" id="UP000578686">
    <property type="component" value="Unassembled WGS sequence"/>
</dbReference>
<dbReference type="PROSITE" id="PS51166">
    <property type="entry name" value="CBM20"/>
    <property type="match status" value="1"/>
</dbReference>
<dbReference type="SUPFAM" id="SSF51445">
    <property type="entry name" value="(Trans)glycosidases"/>
    <property type="match status" value="1"/>
</dbReference>
<sequence>MSPSSGRPAPRRRARAAAVAATVAATAATTLTAGPSAQAAPPGEKDVTAVLFSWDFDSIARECTDRLGPAGYGFVQVSPPQEHIQGSQWWTQYQPVSYDIAGRLGNAQQFRAMVNTCSDAGVGVVVDAVINHMAAGSGTGTGGTAYTKYDYPGLYGSQDFNDCRQDIAPGDYAGDRWRVQNCELVGLSDLDTGSGYVQQTIADYMNTLLDWGVAGFRVDAAKHIPAQHLEQIRARVGDGSVYWKQEMIYGAGEAIHPDEYTGAGDVQEFRHAFDIKRIFQNERLAYLDDFGQSWGYLPSAGAGVFVDNHDTERNGSTLTYRDGSAYTLANVFMLAWNYGSPDIHSGYEFTDYDAGPPRGGEVRDCYQDNWKCQHAWPEIASMVGFRNAVGDAAVTNWWDNGNDVIAFGRGDRGFVVVNHESAAVDRTWQSSLPGGTYCDVQSGRAVTVDGSGRFTASVAAGTALALHAGARDCSGNGGPGTPQPGQSTAAFGVQATTRWGESLHVVGSVPQLGSWNPAAAVPLSSADYPLWRGQVTLPGGTAFEYKYLRKTEDGGVVWESGANRTATAAASGRIDLADTWRG</sequence>
<comment type="caution">
    <text evidence="15">The sequence shown here is derived from an EMBL/GenBank/DDBJ whole genome shotgun (WGS) entry which is preliminary data.</text>
</comment>
<comment type="catalytic activity">
    <reaction evidence="1 12">
        <text>Endohydrolysis of (1-&gt;4)-alpha-D-glucosidic linkages in polysaccharides containing three or more (1-&gt;4)-alpha-linked D-glucose units.</text>
        <dbReference type="EC" id="3.2.1.1"/>
    </reaction>
</comment>
<keyword evidence="8" id="KW-0106">Calcium</keyword>
<evidence type="ECO:0000256" key="9">
    <source>
        <dbReference type="ARBA" id="ARBA00023277"/>
    </source>
</evidence>
<dbReference type="InterPro" id="IPR006311">
    <property type="entry name" value="TAT_signal"/>
</dbReference>
<dbReference type="FunFam" id="2.60.40.10:FF:000552">
    <property type="entry name" value="Related to glucoamylase"/>
    <property type="match status" value="1"/>
</dbReference>
<dbReference type="RefSeq" id="WP_167968496.1">
    <property type="nucleotide sequence ID" value="NZ_BHZG01000087.1"/>
</dbReference>
<evidence type="ECO:0000256" key="11">
    <source>
        <dbReference type="RuleBase" id="RU003615"/>
    </source>
</evidence>
<evidence type="ECO:0000256" key="4">
    <source>
        <dbReference type="ARBA" id="ARBA00012595"/>
    </source>
</evidence>
<dbReference type="InterPro" id="IPR006047">
    <property type="entry name" value="GH13_cat_dom"/>
</dbReference>
<dbReference type="SMART" id="SM00632">
    <property type="entry name" value="Aamy_C"/>
    <property type="match status" value="1"/>
</dbReference>
<evidence type="ECO:0000313" key="15">
    <source>
        <dbReference type="EMBL" id="NJQ05207.1"/>
    </source>
</evidence>
<evidence type="ECO:0000256" key="5">
    <source>
        <dbReference type="ARBA" id="ARBA00017303"/>
    </source>
</evidence>
<keyword evidence="6" id="KW-0479">Metal-binding</keyword>
<dbReference type="AlphaFoldDB" id="A0A7X6CZ51"/>
<dbReference type="SMART" id="SM01065">
    <property type="entry name" value="CBM_2"/>
    <property type="match status" value="1"/>
</dbReference>
<evidence type="ECO:0000256" key="2">
    <source>
        <dbReference type="ARBA" id="ARBA00001913"/>
    </source>
</evidence>
<dbReference type="SMART" id="SM00642">
    <property type="entry name" value="Aamy"/>
    <property type="match status" value="1"/>
</dbReference>
<dbReference type="Gene3D" id="2.60.40.1180">
    <property type="entry name" value="Golgi alpha-mannosidase II"/>
    <property type="match status" value="1"/>
</dbReference>
<dbReference type="GO" id="GO:0005975">
    <property type="term" value="P:carbohydrate metabolic process"/>
    <property type="evidence" value="ECO:0007669"/>
    <property type="project" value="InterPro"/>
</dbReference>
<dbReference type="PROSITE" id="PS51318">
    <property type="entry name" value="TAT"/>
    <property type="match status" value="1"/>
</dbReference>
<dbReference type="PANTHER" id="PTHR43447">
    <property type="entry name" value="ALPHA-AMYLASE"/>
    <property type="match status" value="1"/>
</dbReference>
<evidence type="ECO:0000313" key="16">
    <source>
        <dbReference type="Proteomes" id="UP000578686"/>
    </source>
</evidence>
<evidence type="ECO:0000256" key="13">
    <source>
        <dbReference type="SAM" id="SignalP"/>
    </source>
</evidence>
<evidence type="ECO:0000256" key="8">
    <source>
        <dbReference type="ARBA" id="ARBA00022837"/>
    </source>
</evidence>
<feature type="domain" description="CBM20" evidence="14">
    <location>
        <begin position="481"/>
        <end position="582"/>
    </location>
</feature>
<dbReference type="CDD" id="cd11317">
    <property type="entry name" value="AmyAc_bac_euk_AmyA"/>
    <property type="match status" value="1"/>
</dbReference>
<dbReference type="InterPro" id="IPR006048">
    <property type="entry name" value="A-amylase/branching_C"/>
</dbReference>
<dbReference type="InterPro" id="IPR013783">
    <property type="entry name" value="Ig-like_fold"/>
</dbReference>
<reference evidence="15 16" key="1">
    <citation type="submission" date="2020-03" db="EMBL/GenBank/DDBJ databases">
        <title>Draft genome of Streptomyces sp. ventii, isolated from the Axial Seamount in the Pacific Ocean, and resequencing of the two type strains Streptomyces lonarensis strain NCL 716 and Streptomyces bohaiensis strain 11A07.</title>
        <authorList>
            <person name="Loughran R.M."/>
            <person name="Pfannmuller K.M."/>
            <person name="Wasson B.J."/>
            <person name="Deadmond M.C."/>
            <person name="Paddock B.E."/>
            <person name="Koyack M.J."/>
            <person name="Gallegos D.A."/>
            <person name="Mitchell E.A."/>
            <person name="Ushijima B."/>
            <person name="Saw J.H."/>
            <person name="Mcphail K.L."/>
            <person name="Videau P."/>
        </authorList>
    </citation>
    <scope>NUCLEOTIDE SEQUENCE [LARGE SCALE GENOMIC DNA]</scope>
    <source>
        <strain evidence="15 16">NCL716</strain>
    </source>
</reference>
<accession>A0A7X6CZ51</accession>
<keyword evidence="13" id="KW-0732">Signal</keyword>
<keyword evidence="7 12" id="KW-0378">Hydrolase</keyword>
<comment type="cofactor">
    <cofactor evidence="2">
        <name>Ca(2+)</name>
        <dbReference type="ChEBI" id="CHEBI:29108"/>
    </cofactor>
</comment>
<dbReference type="SUPFAM" id="SSF49452">
    <property type="entry name" value="Starch-binding domain-like"/>
    <property type="match status" value="1"/>
</dbReference>
<keyword evidence="9 12" id="KW-0119">Carbohydrate metabolism</keyword>
<organism evidence="15 16">
    <name type="scientific">Streptomyces lonarensis</name>
    <dbReference type="NCBI Taxonomy" id="700599"/>
    <lineage>
        <taxon>Bacteria</taxon>
        <taxon>Bacillati</taxon>
        <taxon>Actinomycetota</taxon>
        <taxon>Actinomycetes</taxon>
        <taxon>Kitasatosporales</taxon>
        <taxon>Streptomycetaceae</taxon>
        <taxon>Streptomyces</taxon>
    </lineage>
</organism>
<dbReference type="GO" id="GO:0046872">
    <property type="term" value="F:metal ion binding"/>
    <property type="evidence" value="ECO:0007669"/>
    <property type="project" value="UniProtKB-KW"/>
</dbReference>
<dbReference type="EC" id="3.2.1.1" evidence="4 12"/>
<dbReference type="EMBL" id="JAAVJD010000029">
    <property type="protein sequence ID" value="NJQ05207.1"/>
    <property type="molecule type" value="Genomic_DNA"/>
</dbReference>
<keyword evidence="10 12" id="KW-0326">Glycosidase</keyword>
<dbReference type="InterPro" id="IPR031319">
    <property type="entry name" value="A-amylase_C"/>
</dbReference>
<dbReference type="Gene3D" id="3.20.20.80">
    <property type="entry name" value="Glycosidases"/>
    <property type="match status" value="1"/>
</dbReference>
<dbReference type="InterPro" id="IPR006046">
    <property type="entry name" value="Alpha_amylase"/>
</dbReference>
<protein>
    <recommendedName>
        <fullName evidence="5 12">Alpha-amylase</fullName>
        <ecNumber evidence="4 12">3.2.1.1</ecNumber>
    </recommendedName>
</protein>
<dbReference type="CDD" id="cd05808">
    <property type="entry name" value="CBM20_alpha_amylase"/>
    <property type="match status" value="1"/>
</dbReference>
<feature type="signal peptide" evidence="13">
    <location>
        <begin position="1"/>
        <end position="39"/>
    </location>
</feature>
<feature type="chain" id="PRO_5031066766" description="Alpha-amylase" evidence="13">
    <location>
        <begin position="40"/>
        <end position="582"/>
    </location>
</feature>
<comment type="similarity">
    <text evidence="3 11">Belongs to the glycosyl hydrolase 13 family.</text>
</comment>
<gene>
    <name evidence="15" type="ORF">HCN56_06355</name>
</gene>
<dbReference type="InterPro" id="IPR013780">
    <property type="entry name" value="Glyco_hydro_b"/>
</dbReference>
<evidence type="ECO:0000256" key="12">
    <source>
        <dbReference type="RuleBase" id="RU361134"/>
    </source>
</evidence>
<evidence type="ECO:0000256" key="10">
    <source>
        <dbReference type="ARBA" id="ARBA00023295"/>
    </source>
</evidence>
<name>A0A7X6CZ51_9ACTN</name>
<evidence type="ECO:0000256" key="1">
    <source>
        <dbReference type="ARBA" id="ARBA00000548"/>
    </source>
</evidence>
<dbReference type="GO" id="GO:0004556">
    <property type="term" value="F:alpha-amylase activity"/>
    <property type="evidence" value="ECO:0007669"/>
    <property type="project" value="UniProtKB-UniRule"/>
</dbReference>
<proteinExistence type="inferred from homology"/>
<evidence type="ECO:0000259" key="14">
    <source>
        <dbReference type="PROSITE" id="PS51166"/>
    </source>
</evidence>
<evidence type="ECO:0000256" key="6">
    <source>
        <dbReference type="ARBA" id="ARBA00022723"/>
    </source>
</evidence>